<evidence type="ECO:0000313" key="3">
    <source>
        <dbReference type="EMBL" id="MBR9972552.1"/>
    </source>
</evidence>
<protein>
    <submittedName>
        <fullName evidence="3">RNA-binding S4 domain-containing protein</fullName>
    </submittedName>
</protein>
<dbReference type="SMART" id="SM00363">
    <property type="entry name" value="S4"/>
    <property type="match status" value="1"/>
</dbReference>
<dbReference type="Pfam" id="PF01479">
    <property type="entry name" value="S4"/>
    <property type="match status" value="1"/>
</dbReference>
<gene>
    <name evidence="3" type="ORF">KEC16_12580</name>
</gene>
<evidence type="ECO:0000313" key="4">
    <source>
        <dbReference type="Proteomes" id="UP000680714"/>
    </source>
</evidence>
<proteinExistence type="predicted"/>
<feature type="domain" description="RNA-binding S4" evidence="2">
    <location>
        <begin position="5"/>
        <end position="69"/>
    </location>
</feature>
<dbReference type="Gene3D" id="3.10.290.10">
    <property type="entry name" value="RNA-binding S4 domain"/>
    <property type="match status" value="1"/>
</dbReference>
<dbReference type="SUPFAM" id="SSF55174">
    <property type="entry name" value="Alpha-L RNA-binding motif"/>
    <property type="match status" value="1"/>
</dbReference>
<keyword evidence="1" id="KW-0694">RNA-binding</keyword>
<dbReference type="RefSeq" id="WP_211549417.1">
    <property type="nucleotide sequence ID" value="NZ_JAGTUF010000012.1"/>
</dbReference>
<comment type="caution">
    <text evidence="3">The sequence shown here is derived from an EMBL/GenBank/DDBJ whole genome shotgun (WGS) entry which is preliminary data.</text>
</comment>
<dbReference type="InterPro" id="IPR002942">
    <property type="entry name" value="S4_RNA-bd"/>
</dbReference>
<accession>A0ABS5IEF9</accession>
<evidence type="ECO:0000256" key="1">
    <source>
        <dbReference type="PROSITE-ProRule" id="PRU00182"/>
    </source>
</evidence>
<dbReference type="PROSITE" id="PS50889">
    <property type="entry name" value="S4"/>
    <property type="match status" value="1"/>
</dbReference>
<dbReference type="EMBL" id="JAGTUF010000012">
    <property type="protein sequence ID" value="MBR9972552.1"/>
    <property type="molecule type" value="Genomic_DNA"/>
</dbReference>
<keyword evidence="4" id="KW-1185">Reference proteome</keyword>
<sequence length="91" mass="10101">MNPGLRVDKWLFFTRLFKTRGQAVALIEAGAVWLNGRPVAKPAQVVKIGDALIFPTGKRLRRVTVLALGLRRGPAPEAQGLYRDEQPPRPD</sequence>
<dbReference type="CDD" id="cd00165">
    <property type="entry name" value="S4"/>
    <property type="match status" value="1"/>
</dbReference>
<reference evidence="3 4" key="1">
    <citation type="submission" date="2021-04" db="EMBL/GenBank/DDBJ databases">
        <title>Magnetospirillum sulfuroxidans sp. nov., a facultative chemolithoautotrophic sulfur-oxidizing alphaproteobacterium isolated from freshwater sediment and proposals for Paramagetospirillum gen. nov., and Magnetospirillaceae fam. nov.</title>
        <authorList>
            <person name="Koziaeva V."/>
            <person name="Geelhoed J.S."/>
            <person name="Sorokin D.Y."/>
            <person name="Grouzdev D.S."/>
        </authorList>
    </citation>
    <scope>NUCLEOTIDE SEQUENCE [LARGE SCALE GENOMIC DNA]</scope>
    <source>
        <strain evidence="3 4">J10</strain>
    </source>
</reference>
<dbReference type="InterPro" id="IPR036986">
    <property type="entry name" value="S4_RNA-bd_sf"/>
</dbReference>
<organism evidence="3 4">
    <name type="scientific">Magnetospirillum sulfuroxidans</name>
    <dbReference type="NCBI Taxonomy" id="611300"/>
    <lineage>
        <taxon>Bacteria</taxon>
        <taxon>Pseudomonadati</taxon>
        <taxon>Pseudomonadota</taxon>
        <taxon>Alphaproteobacteria</taxon>
        <taxon>Rhodospirillales</taxon>
        <taxon>Rhodospirillaceae</taxon>
        <taxon>Magnetospirillum</taxon>
    </lineage>
</organism>
<evidence type="ECO:0000259" key="2">
    <source>
        <dbReference type="SMART" id="SM00363"/>
    </source>
</evidence>
<dbReference type="Proteomes" id="UP000680714">
    <property type="component" value="Unassembled WGS sequence"/>
</dbReference>
<name>A0ABS5IEF9_9PROT</name>